<keyword evidence="2" id="KW-1185">Reference proteome</keyword>
<protein>
    <submittedName>
        <fullName evidence="1">Uncharacterized protein</fullName>
    </submittedName>
</protein>
<comment type="caution">
    <text evidence="1">The sequence shown here is derived from an EMBL/GenBank/DDBJ whole genome shotgun (WGS) entry which is preliminary data.</text>
</comment>
<dbReference type="OrthoDB" id="343785at2"/>
<evidence type="ECO:0000313" key="1">
    <source>
        <dbReference type="EMBL" id="TGK91507.1"/>
    </source>
</evidence>
<proteinExistence type="predicted"/>
<gene>
    <name evidence="1" type="ORF">EHQ30_14935</name>
</gene>
<name>A0A5F1Z568_9LEPT</name>
<accession>A0A5F1Z568</accession>
<sequence>MIFSCIFQSAKPNESSVLNENEYGYFRYKTAFYDGNFRIHSKLFQGSDKCFSDFDCNPKDLLTESGHLSPTQVSFPIKLDVGSYYAISKIWYVEASFLNCKESNLKIYHGFKFKEPFDPFQPLDLYQNDFCEWIGANQIVCPKIEITKKGIFEIELKSGATRSNQYSVRHWMAPFFLTPIAILYCALLSESVDFIDVKVNRYE</sequence>
<dbReference type="EMBL" id="RQFP01000014">
    <property type="protein sequence ID" value="TGK91507.1"/>
    <property type="molecule type" value="Genomic_DNA"/>
</dbReference>
<dbReference type="Proteomes" id="UP000297891">
    <property type="component" value="Unassembled WGS sequence"/>
</dbReference>
<organism evidence="1 2">
    <name type="scientific">Leptospira brenneri</name>
    <dbReference type="NCBI Taxonomy" id="2023182"/>
    <lineage>
        <taxon>Bacteria</taxon>
        <taxon>Pseudomonadati</taxon>
        <taxon>Spirochaetota</taxon>
        <taxon>Spirochaetia</taxon>
        <taxon>Leptospirales</taxon>
        <taxon>Leptospiraceae</taxon>
        <taxon>Leptospira</taxon>
    </lineage>
</organism>
<dbReference type="AlphaFoldDB" id="A0A5F1Z568"/>
<evidence type="ECO:0000313" key="2">
    <source>
        <dbReference type="Proteomes" id="UP000297891"/>
    </source>
</evidence>
<reference evidence="1" key="1">
    <citation type="journal article" date="2019" name="PLoS Negl. Trop. Dis.">
        <title>Revisiting the worldwide diversity of Leptospira species in the environment.</title>
        <authorList>
            <person name="Vincent A.T."/>
            <person name="Schiettekatte O."/>
            <person name="Bourhy P."/>
            <person name="Veyrier F.J."/>
            <person name="Picardeau M."/>
        </authorList>
    </citation>
    <scope>NUCLEOTIDE SEQUENCE [LARGE SCALE GENOMIC DNA]</scope>
    <source>
        <strain evidence="1">201800277</strain>
    </source>
</reference>